<dbReference type="InterPro" id="IPR036388">
    <property type="entry name" value="WH-like_DNA-bd_sf"/>
</dbReference>
<keyword evidence="3" id="KW-0805">Transcription regulation</keyword>
<dbReference type="GO" id="GO:0006355">
    <property type="term" value="P:regulation of DNA-templated transcription"/>
    <property type="evidence" value="ECO:0007669"/>
    <property type="project" value="InterPro"/>
</dbReference>
<organism evidence="10 11">
    <name type="scientific">Martelella mediterranea DSM 17316</name>
    <dbReference type="NCBI Taxonomy" id="1122214"/>
    <lineage>
        <taxon>Bacteria</taxon>
        <taxon>Pseudomonadati</taxon>
        <taxon>Pseudomonadota</taxon>
        <taxon>Alphaproteobacteria</taxon>
        <taxon>Hyphomicrobiales</taxon>
        <taxon>Aurantimonadaceae</taxon>
        <taxon>Martelella</taxon>
    </lineage>
</organism>
<name>A0A1U9Z607_9HYPH</name>
<dbReference type="PANTHER" id="PTHR48111">
    <property type="entry name" value="REGULATOR OF RPOS"/>
    <property type="match status" value="1"/>
</dbReference>
<dbReference type="RefSeq" id="WP_162141090.1">
    <property type="nucleotide sequence ID" value="NZ_AQWH01000013.1"/>
</dbReference>
<dbReference type="KEGG" id="mmed:Mame_03792"/>
<dbReference type="InterPro" id="IPR016032">
    <property type="entry name" value="Sig_transdc_resp-reg_C-effctor"/>
</dbReference>
<proteinExistence type="predicted"/>
<dbReference type="Gene3D" id="1.10.10.10">
    <property type="entry name" value="Winged helix-like DNA-binding domain superfamily/Winged helix DNA-binding domain"/>
    <property type="match status" value="1"/>
</dbReference>
<gene>
    <name evidence="10" type="primary">arlR</name>
    <name evidence="10" type="ORF">Mame_03792</name>
</gene>
<dbReference type="GO" id="GO:0000156">
    <property type="term" value="F:phosphorelay response regulator activity"/>
    <property type="evidence" value="ECO:0007669"/>
    <property type="project" value="TreeGrafter"/>
</dbReference>
<dbReference type="STRING" id="1122214.Mame_03792"/>
<dbReference type="PROSITE" id="PS51755">
    <property type="entry name" value="OMPR_PHOB"/>
    <property type="match status" value="1"/>
</dbReference>
<keyword evidence="1 6" id="KW-0597">Phosphoprotein</keyword>
<protein>
    <submittedName>
        <fullName evidence="10">Response regulator ArlR</fullName>
    </submittedName>
</protein>
<keyword evidence="4 7" id="KW-0238">DNA-binding</keyword>
<dbReference type="EMBL" id="CP020330">
    <property type="protein sequence ID" value="AQZ53094.1"/>
    <property type="molecule type" value="Genomic_DNA"/>
</dbReference>
<feature type="domain" description="OmpR/PhoB-type" evidence="9">
    <location>
        <begin position="136"/>
        <end position="234"/>
    </location>
</feature>
<reference evidence="10 11" key="1">
    <citation type="submission" date="2017-03" db="EMBL/GenBank/DDBJ databases">
        <title>Foreign affairs: Plasmid Transfer between Roseobacters and Rhizobia.</title>
        <authorList>
            <person name="Bartling P."/>
            <person name="Bunk B."/>
            <person name="Overmann J."/>
            <person name="Brinkmann H."/>
            <person name="Petersen J."/>
        </authorList>
    </citation>
    <scope>NUCLEOTIDE SEQUENCE [LARGE SCALE GENOMIC DNA]</scope>
    <source>
        <strain evidence="10 11">MACL11</strain>
    </source>
</reference>
<evidence type="ECO:0000256" key="1">
    <source>
        <dbReference type="ARBA" id="ARBA00022553"/>
    </source>
</evidence>
<sequence>MAGQTQQAEDDAHGIRILLVEDERDLRQSFADYLTMRGNTVTEASSGLEFYRALRKQKFDVAIIDVNLPDISGFELAEELAKETEGVGIVMLTARAGREDRISGYSAGADLYLTKPVDGDELLLAVNNLARRLSEKTSVALAPWKLDTVGYTLTAPNGTRIELTGRELDFLKLLADGGGNPVSRAVLSAELGYDDRPEARGIDAIIQRLKHKAGAIDMDLPIKTIRLVGTSFTATVEIR</sequence>
<dbReference type="Gene3D" id="3.40.50.2300">
    <property type="match status" value="1"/>
</dbReference>
<dbReference type="CDD" id="cd00383">
    <property type="entry name" value="trans_reg_C"/>
    <property type="match status" value="1"/>
</dbReference>
<dbReference type="Pfam" id="PF00072">
    <property type="entry name" value="Response_reg"/>
    <property type="match status" value="1"/>
</dbReference>
<dbReference type="SMART" id="SM00862">
    <property type="entry name" value="Trans_reg_C"/>
    <property type="match status" value="1"/>
</dbReference>
<evidence type="ECO:0000256" key="6">
    <source>
        <dbReference type="PROSITE-ProRule" id="PRU00169"/>
    </source>
</evidence>
<evidence type="ECO:0000313" key="10">
    <source>
        <dbReference type="EMBL" id="AQZ53094.1"/>
    </source>
</evidence>
<dbReference type="GO" id="GO:0000976">
    <property type="term" value="F:transcription cis-regulatory region binding"/>
    <property type="evidence" value="ECO:0007669"/>
    <property type="project" value="TreeGrafter"/>
</dbReference>
<dbReference type="Proteomes" id="UP000191135">
    <property type="component" value="Chromosome"/>
</dbReference>
<evidence type="ECO:0000256" key="2">
    <source>
        <dbReference type="ARBA" id="ARBA00023012"/>
    </source>
</evidence>
<evidence type="ECO:0000256" key="3">
    <source>
        <dbReference type="ARBA" id="ARBA00023015"/>
    </source>
</evidence>
<dbReference type="PANTHER" id="PTHR48111:SF1">
    <property type="entry name" value="TWO-COMPONENT RESPONSE REGULATOR ORR33"/>
    <property type="match status" value="1"/>
</dbReference>
<evidence type="ECO:0000259" key="8">
    <source>
        <dbReference type="PROSITE" id="PS50110"/>
    </source>
</evidence>
<dbReference type="CDD" id="cd17574">
    <property type="entry name" value="REC_OmpR"/>
    <property type="match status" value="1"/>
</dbReference>
<dbReference type="InterPro" id="IPR039420">
    <property type="entry name" value="WalR-like"/>
</dbReference>
<dbReference type="GO" id="GO:0032993">
    <property type="term" value="C:protein-DNA complex"/>
    <property type="evidence" value="ECO:0007669"/>
    <property type="project" value="TreeGrafter"/>
</dbReference>
<dbReference type="InterPro" id="IPR011006">
    <property type="entry name" value="CheY-like_superfamily"/>
</dbReference>
<keyword evidence="2" id="KW-0902">Two-component regulatory system</keyword>
<dbReference type="SMART" id="SM00448">
    <property type="entry name" value="REC"/>
    <property type="match status" value="1"/>
</dbReference>
<dbReference type="Pfam" id="PF00486">
    <property type="entry name" value="Trans_reg_C"/>
    <property type="match status" value="1"/>
</dbReference>
<feature type="modified residue" description="4-aspartylphosphate" evidence="6">
    <location>
        <position position="65"/>
    </location>
</feature>
<dbReference type="GO" id="GO:0005829">
    <property type="term" value="C:cytosol"/>
    <property type="evidence" value="ECO:0007669"/>
    <property type="project" value="TreeGrafter"/>
</dbReference>
<dbReference type="SUPFAM" id="SSF46894">
    <property type="entry name" value="C-terminal effector domain of the bipartite response regulators"/>
    <property type="match status" value="1"/>
</dbReference>
<dbReference type="InterPro" id="IPR001867">
    <property type="entry name" value="OmpR/PhoB-type_DNA-bd"/>
</dbReference>
<accession>A0A1U9Z607</accession>
<dbReference type="InterPro" id="IPR001789">
    <property type="entry name" value="Sig_transdc_resp-reg_receiver"/>
</dbReference>
<keyword evidence="11" id="KW-1185">Reference proteome</keyword>
<dbReference type="PROSITE" id="PS50110">
    <property type="entry name" value="RESPONSE_REGULATORY"/>
    <property type="match status" value="1"/>
</dbReference>
<keyword evidence="5" id="KW-0804">Transcription</keyword>
<dbReference type="AlphaFoldDB" id="A0A1U9Z607"/>
<evidence type="ECO:0000256" key="5">
    <source>
        <dbReference type="ARBA" id="ARBA00023163"/>
    </source>
</evidence>
<feature type="domain" description="Response regulatory" evidence="8">
    <location>
        <begin position="16"/>
        <end position="130"/>
    </location>
</feature>
<feature type="DNA-binding region" description="OmpR/PhoB-type" evidence="7">
    <location>
        <begin position="136"/>
        <end position="234"/>
    </location>
</feature>
<evidence type="ECO:0000256" key="4">
    <source>
        <dbReference type="ARBA" id="ARBA00023125"/>
    </source>
</evidence>
<dbReference type="OrthoDB" id="9784252at2"/>
<evidence type="ECO:0000256" key="7">
    <source>
        <dbReference type="PROSITE-ProRule" id="PRU01091"/>
    </source>
</evidence>
<dbReference type="SUPFAM" id="SSF52172">
    <property type="entry name" value="CheY-like"/>
    <property type="match status" value="1"/>
</dbReference>
<evidence type="ECO:0000259" key="9">
    <source>
        <dbReference type="PROSITE" id="PS51755"/>
    </source>
</evidence>
<dbReference type="eggNOG" id="COG0745">
    <property type="taxonomic scope" value="Bacteria"/>
</dbReference>
<evidence type="ECO:0000313" key="11">
    <source>
        <dbReference type="Proteomes" id="UP000191135"/>
    </source>
</evidence>